<evidence type="ECO:0000313" key="1">
    <source>
        <dbReference type="EMBL" id="KZP10189.1"/>
    </source>
</evidence>
<organism evidence="1 2">
    <name type="scientific">Athelia psychrophila</name>
    <dbReference type="NCBI Taxonomy" id="1759441"/>
    <lineage>
        <taxon>Eukaryota</taxon>
        <taxon>Fungi</taxon>
        <taxon>Dikarya</taxon>
        <taxon>Basidiomycota</taxon>
        <taxon>Agaricomycotina</taxon>
        <taxon>Agaricomycetes</taxon>
        <taxon>Agaricomycetidae</taxon>
        <taxon>Atheliales</taxon>
        <taxon>Atheliaceae</taxon>
        <taxon>Athelia</taxon>
    </lineage>
</organism>
<keyword evidence="2" id="KW-1185">Reference proteome</keyword>
<dbReference type="OrthoDB" id="1856718at2759"/>
<dbReference type="InterPro" id="IPR023173">
    <property type="entry name" value="NADPH_Cyt_P450_Rdtase_alpha"/>
</dbReference>
<dbReference type="EMBL" id="KV417685">
    <property type="protein sequence ID" value="KZP10189.1"/>
    <property type="molecule type" value="Genomic_DNA"/>
</dbReference>
<dbReference type="AlphaFoldDB" id="A0A165Z3G6"/>
<dbReference type="InterPro" id="IPR017938">
    <property type="entry name" value="Riboflavin_synthase-like_b-brl"/>
</dbReference>
<dbReference type="Proteomes" id="UP000076532">
    <property type="component" value="Unassembled WGS sequence"/>
</dbReference>
<dbReference type="Gene3D" id="1.20.990.10">
    <property type="entry name" value="NADPH-cytochrome p450 Reductase, Chain A, domain 3"/>
    <property type="match status" value="1"/>
</dbReference>
<evidence type="ECO:0000313" key="2">
    <source>
        <dbReference type="Proteomes" id="UP000076532"/>
    </source>
</evidence>
<proteinExistence type="predicted"/>
<dbReference type="STRING" id="436010.A0A165Z3G6"/>
<reference evidence="1 2" key="1">
    <citation type="journal article" date="2016" name="Mol. Biol. Evol.">
        <title>Comparative Genomics of Early-Diverging Mushroom-Forming Fungi Provides Insights into the Origins of Lignocellulose Decay Capabilities.</title>
        <authorList>
            <person name="Nagy L.G."/>
            <person name="Riley R."/>
            <person name="Tritt A."/>
            <person name="Adam C."/>
            <person name="Daum C."/>
            <person name="Floudas D."/>
            <person name="Sun H."/>
            <person name="Yadav J.S."/>
            <person name="Pangilinan J."/>
            <person name="Larsson K.H."/>
            <person name="Matsuura K."/>
            <person name="Barry K."/>
            <person name="Labutti K."/>
            <person name="Kuo R."/>
            <person name="Ohm R.A."/>
            <person name="Bhattacharya S.S."/>
            <person name="Shirouzu T."/>
            <person name="Yoshinaga Y."/>
            <person name="Martin F.M."/>
            <person name="Grigoriev I.V."/>
            <person name="Hibbett D.S."/>
        </authorList>
    </citation>
    <scope>NUCLEOTIDE SEQUENCE [LARGE SCALE GENOMIC DNA]</scope>
    <source>
        <strain evidence="1 2">CBS 109695</strain>
    </source>
</reference>
<dbReference type="GO" id="GO:0016491">
    <property type="term" value="F:oxidoreductase activity"/>
    <property type="evidence" value="ECO:0007669"/>
    <property type="project" value="InterPro"/>
</dbReference>
<protein>
    <submittedName>
        <fullName evidence="1">Uncharacterized protein</fullName>
    </submittedName>
</protein>
<dbReference type="SUPFAM" id="SSF63380">
    <property type="entry name" value="Riboflavin synthase domain-like"/>
    <property type="match status" value="1"/>
</dbReference>
<gene>
    <name evidence="1" type="ORF">FIBSPDRAFT_963368</name>
</gene>
<sequence>MAKTATVSISSLASKALELLIRKAIVLVFGPGTLKLKSTVSFAHSAFGRRKTRSLGLSLDPALVKVPFSVLTTYVTVLHNYINISALTCHQMLGHLSKYASSPDVEEFLKGLGTNKEQYGAMVANGCLKVSEVLQLAASDDLKARPPPRTPSPEAFLSIPKLNPTSIHITPVALKYQSVAREKLLAKWIYRRSRPVHRLDRSPHRLLWQVEHKNSAKKRAGI</sequence>
<accession>A0A165Z3G6</accession>
<name>A0A165Z3G6_9AGAM</name>